<gene>
    <name evidence="4" type="ORF">GCM10009849_08650</name>
</gene>
<keyword evidence="5" id="KW-1185">Reference proteome</keyword>
<dbReference type="Pfam" id="PF26366">
    <property type="entry name" value="DUF8094"/>
    <property type="match status" value="1"/>
</dbReference>
<evidence type="ECO:0000259" key="3">
    <source>
        <dbReference type="Pfam" id="PF26366"/>
    </source>
</evidence>
<feature type="domain" description="DUF8094" evidence="3">
    <location>
        <begin position="291"/>
        <end position="570"/>
    </location>
</feature>
<dbReference type="Proteomes" id="UP001500432">
    <property type="component" value="Unassembled WGS sequence"/>
</dbReference>
<protein>
    <recommendedName>
        <fullName evidence="3">DUF8094 domain-containing protein</fullName>
    </recommendedName>
</protein>
<dbReference type="RefSeq" id="WP_344298448.1">
    <property type="nucleotide sequence ID" value="NZ_BAAAQW010000003.1"/>
</dbReference>
<evidence type="ECO:0000313" key="4">
    <source>
        <dbReference type="EMBL" id="GAA2197924.1"/>
    </source>
</evidence>
<evidence type="ECO:0000313" key="5">
    <source>
        <dbReference type="Proteomes" id="UP001500432"/>
    </source>
</evidence>
<dbReference type="InterPro" id="IPR058407">
    <property type="entry name" value="DUF8094"/>
</dbReference>
<dbReference type="EMBL" id="BAAAQW010000003">
    <property type="protein sequence ID" value="GAA2197924.1"/>
    <property type="molecule type" value="Genomic_DNA"/>
</dbReference>
<evidence type="ECO:0000256" key="2">
    <source>
        <dbReference type="SAM" id="Phobius"/>
    </source>
</evidence>
<organism evidence="4 5">
    <name type="scientific">Sinomonas flava</name>
    <dbReference type="NCBI Taxonomy" id="496857"/>
    <lineage>
        <taxon>Bacteria</taxon>
        <taxon>Bacillati</taxon>
        <taxon>Actinomycetota</taxon>
        <taxon>Actinomycetes</taxon>
        <taxon>Micrococcales</taxon>
        <taxon>Micrococcaceae</taxon>
        <taxon>Sinomonas</taxon>
    </lineage>
</organism>
<reference evidence="4 5" key="1">
    <citation type="journal article" date="2019" name="Int. J. Syst. Evol. Microbiol.">
        <title>The Global Catalogue of Microorganisms (GCM) 10K type strain sequencing project: providing services to taxonomists for standard genome sequencing and annotation.</title>
        <authorList>
            <consortium name="The Broad Institute Genomics Platform"/>
            <consortium name="The Broad Institute Genome Sequencing Center for Infectious Disease"/>
            <person name="Wu L."/>
            <person name="Ma J."/>
        </authorList>
    </citation>
    <scope>NUCLEOTIDE SEQUENCE [LARGE SCALE GENOMIC DNA]</scope>
    <source>
        <strain evidence="4 5">JCM 16034</strain>
    </source>
</reference>
<keyword evidence="2" id="KW-0812">Transmembrane</keyword>
<name>A0ABN3BM61_9MICC</name>
<proteinExistence type="predicted"/>
<sequence length="573" mass="58706">MRLKTAAALLLLGLVALVAGIGQLSWWAPNDRVTATIPAGTQDAPLTVIDNRLGDLRGGEATLTIRSEGSFVLATGRPDDVAGWVGPAAHNTIAGASDDGRVLTVQHADGEASSPNPAGADVFASTQNASGEYEYHWDVPDNGEWQLMLATDGSAPAPRDISITWPSHATTPWAVPLIVIGALLVVAAGVLAFLHTRQAGSHGGPAGSATGPWPRRRTTGSTATAAIPRTPGKAPRMADGATRRPGTVRLGAGLAVVVLGLSAAPAAQATTAPSPSAAQAPSAGRVLLDDQLTRILEQTANAVQAGDDAKDAGKLSLRVGGSALLARTQNYKVRAAVASAPALSPVRAADLRTSVITTQREWPRTVMAVTQGEGNTTPQLLTLRQESARSNYKLIEAAPLLPGATFPATPRSGAEQVPLDSKAGLAYTPAEAIAGVADRLTYPDSVWADRVPENAYIKDTIGYQGDIVKNGPNGNFTAKHTLVGNEAAAFRTADGGAVILAPLDFLFEGTPKASGDKLTLADDAAALAGGKETTAGISLTFRESLVIVVPADGGAKEVTLIGATRNLTGAALK</sequence>
<feature type="region of interest" description="Disordered" evidence="1">
    <location>
        <begin position="198"/>
        <end position="245"/>
    </location>
</feature>
<evidence type="ECO:0000256" key="1">
    <source>
        <dbReference type="SAM" id="MobiDB-lite"/>
    </source>
</evidence>
<feature type="transmembrane region" description="Helical" evidence="2">
    <location>
        <begin position="173"/>
        <end position="194"/>
    </location>
</feature>
<keyword evidence="2" id="KW-0472">Membrane</keyword>
<feature type="transmembrane region" description="Helical" evidence="2">
    <location>
        <begin position="246"/>
        <end position="267"/>
    </location>
</feature>
<accession>A0ABN3BM61</accession>
<comment type="caution">
    <text evidence="4">The sequence shown here is derived from an EMBL/GenBank/DDBJ whole genome shotgun (WGS) entry which is preliminary data.</text>
</comment>
<keyword evidence="2" id="KW-1133">Transmembrane helix</keyword>